<reference evidence="3" key="1">
    <citation type="submission" date="2020-01" db="EMBL/GenBank/DDBJ databases">
        <title>Draft genome sequence of the Termite Coptotermes fromosanus.</title>
        <authorList>
            <person name="Itakura S."/>
            <person name="Yosikawa Y."/>
            <person name="Umezawa K."/>
        </authorList>
    </citation>
    <scope>NUCLEOTIDE SEQUENCE [LARGE SCALE GENOMIC DNA]</scope>
</reference>
<evidence type="ECO:0000313" key="2">
    <source>
        <dbReference type="EMBL" id="GFG35237.1"/>
    </source>
</evidence>
<dbReference type="OrthoDB" id="8063408at2759"/>
<comment type="caution">
    <text evidence="2">The sequence shown here is derived from an EMBL/GenBank/DDBJ whole genome shotgun (WGS) entry which is preliminary data.</text>
</comment>
<protein>
    <submittedName>
        <fullName evidence="2">Uncharacterized protein</fullName>
    </submittedName>
</protein>
<proteinExistence type="predicted"/>
<sequence>MSFRPQNNCGRISVQVWQLCNVFIDGLQACSSFARIRAIRPHLELSFNTKNKKGITYPNLPSAIRPVSHGLDMPVPNPSKKLRTLEAESSATPSESSEESEYGTCTHGTPEPFTQTELSDLFRDLNVPKDAAEILGSRLKGKKLLTPETYVTFYRNREKDLLQYFIQEESVVYCNDIPSVINMLVPVGHSVHLNEGYENIEQQPLEKINYKQLHWMVCGDTKVLCMLLGQKQGYIKSPCYICEWDSRAQLKHWLERQWTHRTRLIPGCKNILRKSLVGPEKIILPHLLIKFDLIKQFVKALDGNGNYFNYLSNKFPALSEAKIKEGISAGPQIRAL</sequence>
<organism evidence="2 3">
    <name type="scientific">Coptotermes formosanus</name>
    <name type="common">Formosan subterranean termite</name>
    <dbReference type="NCBI Taxonomy" id="36987"/>
    <lineage>
        <taxon>Eukaryota</taxon>
        <taxon>Metazoa</taxon>
        <taxon>Ecdysozoa</taxon>
        <taxon>Arthropoda</taxon>
        <taxon>Hexapoda</taxon>
        <taxon>Insecta</taxon>
        <taxon>Pterygota</taxon>
        <taxon>Neoptera</taxon>
        <taxon>Polyneoptera</taxon>
        <taxon>Dictyoptera</taxon>
        <taxon>Blattodea</taxon>
        <taxon>Blattoidea</taxon>
        <taxon>Termitoidae</taxon>
        <taxon>Rhinotermitidae</taxon>
        <taxon>Coptotermes</taxon>
    </lineage>
</organism>
<dbReference type="InParanoid" id="A0A6L2PZV5"/>
<accession>A0A6L2PZV5</accession>
<dbReference type="EMBL" id="BLKM01012018">
    <property type="protein sequence ID" value="GFG35237.1"/>
    <property type="molecule type" value="Genomic_DNA"/>
</dbReference>
<keyword evidence="3" id="KW-1185">Reference proteome</keyword>
<gene>
    <name evidence="2" type="ORF">Cfor_07299</name>
</gene>
<evidence type="ECO:0000313" key="3">
    <source>
        <dbReference type="Proteomes" id="UP000502823"/>
    </source>
</evidence>
<feature type="non-terminal residue" evidence="2">
    <location>
        <position position="336"/>
    </location>
</feature>
<dbReference type="Proteomes" id="UP000502823">
    <property type="component" value="Unassembled WGS sequence"/>
</dbReference>
<dbReference type="AlphaFoldDB" id="A0A6L2PZV5"/>
<dbReference type="PANTHER" id="PTHR46114:SF1">
    <property type="entry name" value="ZAD DOMAIN-CONTAINING PROTEIN"/>
    <property type="match status" value="1"/>
</dbReference>
<evidence type="ECO:0000256" key="1">
    <source>
        <dbReference type="SAM" id="MobiDB-lite"/>
    </source>
</evidence>
<dbReference type="PANTHER" id="PTHR46114">
    <property type="entry name" value="APPLE DOMAIN-CONTAINING PROTEIN"/>
    <property type="match status" value="1"/>
</dbReference>
<name>A0A6L2PZV5_COPFO</name>
<feature type="region of interest" description="Disordered" evidence="1">
    <location>
        <begin position="68"/>
        <end position="110"/>
    </location>
</feature>